<name>A0A6V8H0W4_TALPI</name>
<keyword evidence="3" id="KW-0326">Glycosidase</keyword>
<evidence type="ECO:0008006" key="8">
    <source>
        <dbReference type="Google" id="ProtNLM"/>
    </source>
</evidence>
<dbReference type="FunFam" id="3.20.20.80:FF:000135">
    <property type="entry name" value="Beta-galactosidase, putative, bgl35A"/>
    <property type="match status" value="1"/>
</dbReference>
<keyword evidence="2" id="KW-0378">Hydrolase</keyword>
<dbReference type="AlphaFoldDB" id="A0A6V8H0W4"/>
<evidence type="ECO:0000256" key="2">
    <source>
        <dbReference type="ARBA" id="ARBA00022801"/>
    </source>
</evidence>
<dbReference type="EMBL" id="DF933811">
    <property type="protein sequence ID" value="GAM34613.1"/>
    <property type="molecule type" value="Genomic_DNA"/>
</dbReference>
<evidence type="ECO:0000313" key="6">
    <source>
        <dbReference type="EMBL" id="GAM34613.1"/>
    </source>
</evidence>
<dbReference type="GO" id="GO:0009341">
    <property type="term" value="C:beta-galactosidase complex"/>
    <property type="evidence" value="ECO:0007669"/>
    <property type="project" value="InterPro"/>
</dbReference>
<dbReference type="Proteomes" id="UP000053095">
    <property type="component" value="Unassembled WGS sequence"/>
</dbReference>
<reference evidence="7" key="1">
    <citation type="journal article" date="2015" name="Genome Announc.">
        <title>Draft genome sequence of Talaromyces cellulolyticus strain Y-94, a source of lignocellulosic biomass-degrading enzymes.</title>
        <authorList>
            <person name="Fujii T."/>
            <person name="Koike H."/>
            <person name="Sawayama S."/>
            <person name="Yano S."/>
            <person name="Inoue H."/>
        </authorList>
    </citation>
    <scope>NUCLEOTIDE SEQUENCE [LARGE SCALE GENOMIC DNA]</scope>
    <source>
        <strain evidence="7">Y-94</strain>
    </source>
</reference>
<evidence type="ECO:0000259" key="4">
    <source>
        <dbReference type="Pfam" id="PF02449"/>
    </source>
</evidence>
<dbReference type="InterPro" id="IPR001944">
    <property type="entry name" value="Glycoside_Hdrlase_35"/>
</dbReference>
<comment type="caution">
    <text evidence="6">The sequence shown here is derived from an EMBL/GenBank/DDBJ whole genome shotgun (WGS) entry which is preliminary data.</text>
</comment>
<feature type="domain" description="Glycoside hydrolase family 42 N-terminal" evidence="4">
    <location>
        <begin position="46"/>
        <end position="198"/>
    </location>
</feature>
<sequence>MSFPTKYPHFRETATGKQLIVNGKPFLILGGELQNSSLTSADYMATVWQKMKDTNYNTLLGCVCWELIEPVEGQFNFDELDKVILGARQHGLHLILLWFGSFKNGISTYTPAWVKTDVKRFPRAKLRKAGGILETSEALSIFHDEAPKADARAFAALMRHLREIDGEHSTVIMVQVENETGLLGDSRDGSKAAEKKFAEPVPQDLLSFLASDWDNLHPDFKTNLEFFRAAQDPTTKGSSWEKAFGKNAHTDELFMAYHYAHYLNRVAEAGKKEYPIPLYTNVWQNYVGDDRDESFPVVVGGGGHPGDYPSGGGTSNVLDVWQRFAPSLDLIAPDVYLNEYTSSCQKYRHRNQPLFIPEQRRDDYGARRIWAAFGSYQALGTSPFGVDTLEPEECAFTKHYGLLDSVSQIVLEAQRTSLTASVGFFFDELPATGEDPARPIVVNHWPGFEITIEPCFVFGKRSPAAGMVIHRGGAKFLLIGWGFQVRARSFSEKSTFTGILRFEEKYVVNKETGELATLRVLNGDETRSGKFAMMPSEDPDYGGFPICVTIPARTMIAEVEFYDVADDG</sequence>
<dbReference type="Pfam" id="PF18120">
    <property type="entry name" value="DUF5597"/>
    <property type="match status" value="1"/>
</dbReference>
<dbReference type="GO" id="GO:0005975">
    <property type="term" value="P:carbohydrate metabolic process"/>
    <property type="evidence" value="ECO:0007669"/>
    <property type="project" value="InterPro"/>
</dbReference>
<keyword evidence="7" id="KW-1185">Reference proteome</keyword>
<gene>
    <name evidence="6" type="ORF">TCE0_015r02299</name>
</gene>
<evidence type="ECO:0000256" key="3">
    <source>
        <dbReference type="ARBA" id="ARBA00023295"/>
    </source>
</evidence>
<dbReference type="Gene3D" id="3.20.20.80">
    <property type="entry name" value="Glycosidases"/>
    <property type="match status" value="1"/>
</dbReference>
<organism evidence="6 7">
    <name type="scientific">Talaromyces pinophilus</name>
    <name type="common">Penicillium pinophilum</name>
    <dbReference type="NCBI Taxonomy" id="128442"/>
    <lineage>
        <taxon>Eukaryota</taxon>
        <taxon>Fungi</taxon>
        <taxon>Dikarya</taxon>
        <taxon>Ascomycota</taxon>
        <taxon>Pezizomycotina</taxon>
        <taxon>Eurotiomycetes</taxon>
        <taxon>Eurotiomycetidae</taxon>
        <taxon>Eurotiales</taxon>
        <taxon>Trichocomaceae</taxon>
        <taxon>Talaromyces</taxon>
        <taxon>Talaromyces sect. Talaromyces</taxon>
    </lineage>
</organism>
<comment type="similarity">
    <text evidence="1">Belongs to the glycosyl hydrolase 35 family.</text>
</comment>
<evidence type="ECO:0000259" key="5">
    <source>
        <dbReference type="Pfam" id="PF18120"/>
    </source>
</evidence>
<feature type="domain" description="DUF5597" evidence="5">
    <location>
        <begin position="396"/>
        <end position="532"/>
    </location>
</feature>
<dbReference type="InterPro" id="IPR013529">
    <property type="entry name" value="Glyco_hydro_42_N"/>
</dbReference>
<evidence type="ECO:0000313" key="7">
    <source>
        <dbReference type="Proteomes" id="UP000053095"/>
    </source>
</evidence>
<dbReference type="Pfam" id="PF02449">
    <property type="entry name" value="Glyco_hydro_42"/>
    <property type="match status" value="1"/>
</dbReference>
<protein>
    <recommendedName>
        <fullName evidence="8">Beta-galactosidase</fullName>
    </recommendedName>
</protein>
<proteinExistence type="inferred from homology"/>
<dbReference type="GO" id="GO:0004565">
    <property type="term" value="F:beta-galactosidase activity"/>
    <property type="evidence" value="ECO:0007669"/>
    <property type="project" value="InterPro"/>
</dbReference>
<dbReference type="PANTHER" id="PTHR23421">
    <property type="entry name" value="BETA-GALACTOSIDASE RELATED"/>
    <property type="match status" value="1"/>
</dbReference>
<accession>A0A6V8H0W4</accession>
<evidence type="ECO:0000256" key="1">
    <source>
        <dbReference type="ARBA" id="ARBA00009809"/>
    </source>
</evidence>
<dbReference type="InterPro" id="IPR040719">
    <property type="entry name" value="DUF5597"/>
</dbReference>
<dbReference type="SUPFAM" id="SSF51445">
    <property type="entry name" value="(Trans)glycosidases"/>
    <property type="match status" value="1"/>
</dbReference>
<dbReference type="InterPro" id="IPR017853">
    <property type="entry name" value="GH"/>
</dbReference>
<dbReference type="Gene3D" id="2.60.220.20">
    <property type="entry name" value="putative beta-Galactosidase from caulobacter crescentus"/>
    <property type="match status" value="1"/>
</dbReference>